<protein>
    <submittedName>
        <fullName evidence="2">AAEL015306-PA</fullName>
    </submittedName>
</protein>
<dbReference type="Proteomes" id="UP000682892">
    <property type="component" value="Unassembled WGS sequence"/>
</dbReference>
<accession>Q1DH18</accession>
<dbReference type="HOGENOM" id="CLU_3126166_0_0_1"/>
<sequence>MERHRREMFVSSVHQRSHRHHSRELIENERIQTIAIMKARVAWIIKQSAV</sequence>
<reference evidence="2" key="1">
    <citation type="submission" date="2005-10" db="EMBL/GenBank/DDBJ databases">
        <authorList>
            <person name="Loftus B.J."/>
            <person name="Nene V.M."/>
            <person name="Hannick L.I."/>
            <person name="Bidwell S."/>
            <person name="Haas B."/>
            <person name="Amedeo P."/>
            <person name="Orvis J."/>
            <person name="Wortman J.R."/>
            <person name="White O.R."/>
            <person name="Salzberg S."/>
            <person name="Shumway M."/>
            <person name="Koo H."/>
            <person name="Zhao Y."/>
            <person name="Holmes M."/>
            <person name="Miller J."/>
            <person name="Schatz M."/>
            <person name="Pop M."/>
            <person name="Pai G."/>
            <person name="Utterback T."/>
            <person name="Rogers Y.-H."/>
            <person name="Kravitz S."/>
            <person name="Fraser C.M."/>
        </authorList>
    </citation>
    <scope>NUCLEOTIDE SEQUENCE</scope>
    <source>
        <strain evidence="2">Liverpool</strain>
    </source>
</reference>
<reference evidence="2" key="2">
    <citation type="journal article" date="2007" name="Science">
        <title>Genome sequence of Aedes aegypti, a major arbovirus vector.</title>
        <authorList>
            <person name="Nene V."/>
            <person name="Wortman J.R."/>
            <person name="Lawson D."/>
            <person name="Haas B."/>
            <person name="Kodira C."/>
            <person name="Tu Z.J."/>
            <person name="Loftus B."/>
            <person name="Xi Z."/>
            <person name="Megy K."/>
            <person name="Grabherr M."/>
            <person name="Ren Q."/>
            <person name="Zdobnov E.M."/>
            <person name="Lobo N.F."/>
            <person name="Campbell K.S."/>
            <person name="Brown S.E."/>
            <person name="Bonaldo M.F."/>
            <person name="Zhu J."/>
            <person name="Sinkins S.P."/>
            <person name="Hogenkamp D.G."/>
            <person name="Amedeo P."/>
            <person name="Arensburger P."/>
            <person name="Atkinson P.W."/>
            <person name="Bidwell S."/>
            <person name="Biedler J."/>
            <person name="Birney E."/>
            <person name="Bruggner R.V."/>
            <person name="Costas J."/>
            <person name="Coy M.R."/>
            <person name="Crabtree J."/>
            <person name="Crawford M."/>
            <person name="Debruyn B."/>
            <person name="Decaprio D."/>
            <person name="Eiglmeier K."/>
            <person name="Eisenstadt E."/>
            <person name="El-Dorry H."/>
            <person name="Gelbart W.M."/>
            <person name="Gomes S.L."/>
            <person name="Hammond M."/>
            <person name="Hannick L.I."/>
            <person name="Hogan J.R."/>
            <person name="Holmes M.H."/>
            <person name="Jaffe D."/>
            <person name="Johnston J.S."/>
            <person name="Kennedy R.C."/>
            <person name="Koo H."/>
            <person name="Kravitz S."/>
            <person name="Kriventseva E.V."/>
            <person name="Kulp D."/>
            <person name="Labutti K."/>
            <person name="Lee E."/>
            <person name="Li S."/>
            <person name="Lovin D.D."/>
            <person name="Mao C."/>
            <person name="Mauceli E."/>
            <person name="Menck C.F."/>
            <person name="Miller J.R."/>
            <person name="Montgomery P."/>
            <person name="Mori A."/>
            <person name="Nascimento A.L."/>
            <person name="Naveira H.F."/>
            <person name="Nusbaum C."/>
            <person name="O'leary S."/>
            <person name="Orvis J."/>
            <person name="Pertea M."/>
            <person name="Quesneville H."/>
            <person name="Reidenbach K.R."/>
            <person name="Rogers Y.H."/>
            <person name="Roth C.W."/>
            <person name="Schneider J.R."/>
            <person name="Schatz M."/>
            <person name="Shumway M."/>
            <person name="Stanke M."/>
            <person name="Stinson E.O."/>
            <person name="Tubio J.M."/>
            <person name="Vanzee J.P."/>
            <person name="Verjovski-Almeida S."/>
            <person name="Werner D."/>
            <person name="White O."/>
            <person name="Wyder S."/>
            <person name="Zeng Q."/>
            <person name="Zhao Q."/>
            <person name="Zhao Y."/>
            <person name="Hill C.A."/>
            <person name="Raikhel A.S."/>
            <person name="Soares M.B."/>
            <person name="Knudson D.L."/>
            <person name="Lee N.H."/>
            <person name="Galagan J."/>
            <person name="Salzberg S.L."/>
            <person name="Paulsen I.T."/>
            <person name="Dimopoulos G."/>
            <person name="Collins F.H."/>
            <person name="Birren B."/>
            <person name="Fraser-Liggett C.M."/>
            <person name="Severson D.W."/>
        </authorList>
    </citation>
    <scope>NUCLEOTIDE SEQUENCE [LARGE SCALE GENOMIC DNA]</scope>
    <source>
        <strain evidence="2">Liverpool</strain>
    </source>
</reference>
<evidence type="ECO:0000256" key="1">
    <source>
        <dbReference type="SAM" id="MobiDB-lite"/>
    </source>
</evidence>
<dbReference type="AlphaFoldDB" id="Q1DH18"/>
<proteinExistence type="predicted"/>
<feature type="region of interest" description="Disordered" evidence="1">
    <location>
        <begin position="1"/>
        <end position="24"/>
    </location>
</feature>
<evidence type="ECO:0000313" key="2">
    <source>
        <dbReference type="EMBL" id="EAT32447.1"/>
    </source>
</evidence>
<organism evidence="2 3">
    <name type="scientific">Aedes aegypti</name>
    <name type="common">Yellowfever mosquito</name>
    <name type="synonym">Culex aegypti</name>
    <dbReference type="NCBI Taxonomy" id="7159"/>
    <lineage>
        <taxon>Eukaryota</taxon>
        <taxon>Metazoa</taxon>
        <taxon>Ecdysozoa</taxon>
        <taxon>Arthropoda</taxon>
        <taxon>Hexapoda</taxon>
        <taxon>Insecta</taxon>
        <taxon>Pterygota</taxon>
        <taxon>Neoptera</taxon>
        <taxon>Endopterygota</taxon>
        <taxon>Diptera</taxon>
        <taxon>Nematocera</taxon>
        <taxon>Culicoidea</taxon>
        <taxon>Culicidae</taxon>
        <taxon>Culicinae</taxon>
        <taxon>Aedini</taxon>
        <taxon>Aedes</taxon>
        <taxon>Stegomyia</taxon>
    </lineage>
</organism>
<gene>
    <name evidence="2" type="ORF">AaeL_AAEL015306</name>
</gene>
<evidence type="ECO:0000313" key="3">
    <source>
        <dbReference type="Proteomes" id="UP000682892"/>
    </source>
</evidence>
<reference evidence="2" key="3">
    <citation type="submission" date="2012-09" db="EMBL/GenBank/DDBJ databases">
        <authorList>
            <consortium name="VectorBase"/>
        </authorList>
    </citation>
    <scope>NUCLEOTIDE SEQUENCE</scope>
    <source>
        <strain evidence="2">Liverpool</strain>
    </source>
</reference>
<dbReference type="PaxDb" id="7159-AAEL015306-PA"/>
<dbReference type="EMBL" id="CH899838">
    <property type="protein sequence ID" value="EAT32447.1"/>
    <property type="molecule type" value="Genomic_DNA"/>
</dbReference>
<name>Q1DH18_AEDAE</name>